<dbReference type="Pfam" id="PF01547">
    <property type="entry name" value="SBP_bac_1"/>
    <property type="match status" value="1"/>
</dbReference>
<dbReference type="GO" id="GO:0015768">
    <property type="term" value="P:maltose transport"/>
    <property type="evidence" value="ECO:0007669"/>
    <property type="project" value="TreeGrafter"/>
</dbReference>
<dbReference type="PANTHER" id="PTHR30061">
    <property type="entry name" value="MALTOSE-BINDING PERIPLASMIC PROTEIN"/>
    <property type="match status" value="1"/>
</dbReference>
<dbReference type="GO" id="GO:0055052">
    <property type="term" value="C:ATP-binding cassette (ABC) transporter complex, substrate-binding subunit-containing"/>
    <property type="evidence" value="ECO:0007669"/>
    <property type="project" value="TreeGrafter"/>
</dbReference>
<evidence type="ECO:0000313" key="5">
    <source>
        <dbReference type="EMBL" id="WAL59206.1"/>
    </source>
</evidence>
<evidence type="ECO:0000256" key="4">
    <source>
        <dbReference type="SAM" id="Phobius"/>
    </source>
</evidence>
<protein>
    <submittedName>
        <fullName evidence="5">ABC transporter substrate-binding protein</fullName>
    </submittedName>
</protein>
<reference evidence="5" key="1">
    <citation type="submission" date="2022-12" db="EMBL/GenBank/DDBJ databases">
        <title>Polyphasic identification of a Novel Hot-Spring Cyanobacterium Ocullathermofonsia sinensis gen nov. sp. nov. and Genomic Insights on its Adaptations to the Thermal Habitat.</title>
        <authorList>
            <person name="Daroch M."/>
            <person name="Tang J."/>
            <person name="Jiang Y."/>
        </authorList>
    </citation>
    <scope>NUCLEOTIDE SEQUENCE</scope>
    <source>
        <strain evidence="5">PKUAC-SCTA174</strain>
    </source>
</reference>
<dbReference type="InterPro" id="IPR006059">
    <property type="entry name" value="SBP"/>
</dbReference>
<keyword evidence="2" id="KW-0813">Transport</keyword>
<keyword evidence="4" id="KW-0812">Transmembrane</keyword>
<dbReference type="AlphaFoldDB" id="A0A9E9C3Q8"/>
<evidence type="ECO:0000256" key="1">
    <source>
        <dbReference type="ARBA" id="ARBA00008520"/>
    </source>
</evidence>
<evidence type="ECO:0000256" key="2">
    <source>
        <dbReference type="ARBA" id="ARBA00022448"/>
    </source>
</evidence>
<dbReference type="GO" id="GO:1901982">
    <property type="term" value="F:maltose binding"/>
    <property type="evidence" value="ECO:0007669"/>
    <property type="project" value="TreeGrafter"/>
</dbReference>
<proteinExistence type="inferred from homology"/>
<sequence>MAECWGAWPHRKWFYLAITVLLTALFVVGCQIFSPNRGESDRVVLKLSGWGASPAEQQILQQVLQEFRDTHPQLDVRFEVIADQYMDVLTTRLIGDAAADVFYLQALEAPFFMANHVLEPLDRYITPEFDLADFEPNLLEPFQYRGQLYGLPKDFSTLALFYNRSALAAAGLETPPTTWAELVDYARQLTIDTNQDGRPEQYGLGILPDLARLVYMMTAFGGEIVDANGYATFASDRSLQGLELLVNQYLHDRTAVQPLDVGTNSGTEMFGQGKVAMVIEGNWAIPYLADTFPELEYATAEVPQINDQPGTMAYPVAYVMNRQSTHKSEAWELIAYLTGKAGMQRWTSGGAALPTRRSVAEQLAYDRDPLRAPFIAGANYATIWQAGNYPTPVMHSFNNQFISVLLGEQPLQLAMERAQAAANQQIRAALE</sequence>
<dbReference type="CDD" id="cd14748">
    <property type="entry name" value="PBP2_UgpB"/>
    <property type="match status" value="1"/>
</dbReference>
<organism evidence="5 6">
    <name type="scientific">Thermocoleostomius sinensis A174</name>
    <dbReference type="NCBI Taxonomy" id="2016057"/>
    <lineage>
        <taxon>Bacteria</taxon>
        <taxon>Bacillati</taxon>
        <taxon>Cyanobacteriota</taxon>
        <taxon>Cyanophyceae</taxon>
        <taxon>Oculatellales</taxon>
        <taxon>Oculatellaceae</taxon>
        <taxon>Thermocoleostomius</taxon>
    </lineage>
</organism>
<feature type="transmembrane region" description="Helical" evidence="4">
    <location>
        <begin position="13"/>
        <end position="33"/>
    </location>
</feature>
<dbReference type="KEGG" id="tsin:OXH18_18810"/>
<gene>
    <name evidence="5" type="ORF">OXH18_18810</name>
</gene>
<keyword evidence="3" id="KW-0732">Signal</keyword>
<name>A0A9E9C3Q8_9CYAN</name>
<dbReference type="RefSeq" id="WP_268608878.1">
    <property type="nucleotide sequence ID" value="NZ_CP113797.1"/>
</dbReference>
<keyword evidence="6" id="KW-1185">Reference proteome</keyword>
<comment type="similarity">
    <text evidence="1">Belongs to the bacterial solute-binding protein 1 family.</text>
</comment>
<evidence type="ECO:0000313" key="6">
    <source>
        <dbReference type="Proteomes" id="UP001163152"/>
    </source>
</evidence>
<dbReference type="EMBL" id="CP113797">
    <property type="protein sequence ID" value="WAL59206.1"/>
    <property type="molecule type" value="Genomic_DNA"/>
</dbReference>
<dbReference type="SUPFAM" id="SSF53850">
    <property type="entry name" value="Periplasmic binding protein-like II"/>
    <property type="match status" value="1"/>
</dbReference>
<accession>A0A9E9C3Q8</accession>
<dbReference type="PANTHER" id="PTHR30061:SF50">
    <property type="entry name" value="MALTOSE_MALTODEXTRIN-BINDING PERIPLASMIC PROTEIN"/>
    <property type="match status" value="1"/>
</dbReference>
<dbReference type="Gene3D" id="3.40.190.10">
    <property type="entry name" value="Periplasmic binding protein-like II"/>
    <property type="match status" value="1"/>
</dbReference>
<dbReference type="GO" id="GO:0042956">
    <property type="term" value="P:maltodextrin transmembrane transport"/>
    <property type="evidence" value="ECO:0007669"/>
    <property type="project" value="TreeGrafter"/>
</dbReference>
<keyword evidence="4" id="KW-1133">Transmembrane helix</keyword>
<keyword evidence="4" id="KW-0472">Membrane</keyword>
<evidence type="ECO:0000256" key="3">
    <source>
        <dbReference type="ARBA" id="ARBA00022729"/>
    </source>
</evidence>
<dbReference type="Proteomes" id="UP001163152">
    <property type="component" value="Chromosome"/>
</dbReference>